<feature type="transmembrane region" description="Helical" evidence="7">
    <location>
        <begin position="165"/>
        <end position="182"/>
    </location>
</feature>
<evidence type="ECO:0000256" key="5">
    <source>
        <dbReference type="ARBA" id="ARBA00022989"/>
    </source>
</evidence>
<feature type="transmembrane region" description="Helical" evidence="7">
    <location>
        <begin position="111"/>
        <end position="131"/>
    </location>
</feature>
<dbReference type="AlphaFoldDB" id="A0A1G8J8K2"/>
<keyword evidence="6 7" id="KW-0472">Membrane</keyword>
<protein>
    <submittedName>
        <fullName evidence="8">Chromate transporter</fullName>
    </submittedName>
</protein>
<feature type="transmembrane region" description="Helical" evidence="7">
    <location>
        <begin position="7"/>
        <end position="28"/>
    </location>
</feature>
<evidence type="ECO:0000313" key="8">
    <source>
        <dbReference type="EMBL" id="PMC59111.1"/>
    </source>
</evidence>
<evidence type="ECO:0000256" key="2">
    <source>
        <dbReference type="ARBA" id="ARBA00005262"/>
    </source>
</evidence>
<reference evidence="8 9" key="1">
    <citation type="submission" date="2017-09" db="EMBL/GenBank/DDBJ databases">
        <title>Bacterial strain isolated from the female urinary microbiota.</title>
        <authorList>
            <person name="Thomas-White K."/>
            <person name="Kumar N."/>
            <person name="Forster S."/>
            <person name="Putonti C."/>
            <person name="Lawley T."/>
            <person name="Wolfe A.J."/>
        </authorList>
    </citation>
    <scope>NUCLEOTIDE SEQUENCE [LARGE SCALE GENOMIC DNA]</scope>
    <source>
        <strain evidence="8 9">UMB0852</strain>
    </source>
</reference>
<evidence type="ECO:0000256" key="1">
    <source>
        <dbReference type="ARBA" id="ARBA00004651"/>
    </source>
</evidence>
<evidence type="ECO:0000256" key="6">
    <source>
        <dbReference type="ARBA" id="ARBA00023136"/>
    </source>
</evidence>
<dbReference type="RefSeq" id="WP_092084062.1">
    <property type="nucleotide sequence ID" value="NZ_FNEL01000003.1"/>
</dbReference>
<dbReference type="Pfam" id="PF02417">
    <property type="entry name" value="Chromate_transp"/>
    <property type="match status" value="1"/>
</dbReference>
<keyword evidence="3" id="KW-1003">Cell membrane</keyword>
<keyword evidence="4 7" id="KW-0812">Transmembrane</keyword>
<gene>
    <name evidence="8" type="ORF">CJ205_01190</name>
</gene>
<keyword evidence="5 7" id="KW-1133">Transmembrane helix</keyword>
<comment type="subcellular location">
    <subcellularLocation>
        <location evidence="1">Cell membrane</location>
        <topology evidence="1">Multi-pass membrane protein</topology>
    </subcellularLocation>
</comment>
<organism evidence="8 9">
    <name type="scientific">Dolosicoccus paucivorans</name>
    <dbReference type="NCBI Taxonomy" id="84521"/>
    <lineage>
        <taxon>Bacteria</taxon>
        <taxon>Bacillati</taxon>
        <taxon>Bacillota</taxon>
        <taxon>Bacilli</taxon>
        <taxon>Lactobacillales</taxon>
        <taxon>Aerococcaceae</taxon>
        <taxon>Dolosicoccus</taxon>
    </lineage>
</organism>
<feature type="transmembrane region" description="Helical" evidence="7">
    <location>
        <begin position="77"/>
        <end position="105"/>
    </location>
</feature>
<evidence type="ECO:0000256" key="7">
    <source>
        <dbReference type="SAM" id="Phobius"/>
    </source>
</evidence>
<name>A0A1G8J8K2_9LACT</name>
<evidence type="ECO:0000256" key="3">
    <source>
        <dbReference type="ARBA" id="ARBA00022475"/>
    </source>
</evidence>
<dbReference type="GO" id="GO:0015109">
    <property type="term" value="F:chromate transmembrane transporter activity"/>
    <property type="evidence" value="ECO:0007669"/>
    <property type="project" value="InterPro"/>
</dbReference>
<dbReference type="InterPro" id="IPR052518">
    <property type="entry name" value="CHR_Transporter"/>
</dbReference>
<sequence length="190" mass="20663">MSRRKFYWTLFSSTFIISAFTVGGGFVIVPLFQNRFVKELDWIEEKEILYLIAIAQSAPGSIAINAASVIGYRLAGLLGALVATIGTALPPLLIMSLISIFYSFFRDSHTVSAVLTGMQAGVAAVIISVVIKMAKDLIRSKNSISLIILVFTLIATFIFKLNIILMLLIAAGLGAGLTLYQLKQQRGETQ</sequence>
<dbReference type="PANTHER" id="PTHR43663:SF1">
    <property type="entry name" value="CHROMATE TRANSPORTER"/>
    <property type="match status" value="1"/>
</dbReference>
<feature type="transmembrane region" description="Helical" evidence="7">
    <location>
        <begin position="48"/>
        <end position="70"/>
    </location>
</feature>
<evidence type="ECO:0000256" key="4">
    <source>
        <dbReference type="ARBA" id="ARBA00022692"/>
    </source>
</evidence>
<dbReference type="STRING" id="84521.SAMN04487994_100370"/>
<dbReference type="PANTHER" id="PTHR43663">
    <property type="entry name" value="CHROMATE TRANSPORT PROTEIN-RELATED"/>
    <property type="match status" value="1"/>
</dbReference>
<dbReference type="OrthoDB" id="9027281at2"/>
<dbReference type="EMBL" id="PNHE01000002">
    <property type="protein sequence ID" value="PMC59111.1"/>
    <property type="molecule type" value="Genomic_DNA"/>
</dbReference>
<proteinExistence type="inferred from homology"/>
<comment type="similarity">
    <text evidence="2">Belongs to the chromate ion transporter (CHR) (TC 2.A.51) family.</text>
</comment>
<keyword evidence="9" id="KW-1185">Reference proteome</keyword>
<dbReference type="InterPro" id="IPR003370">
    <property type="entry name" value="Chromate_transpt"/>
</dbReference>
<evidence type="ECO:0000313" key="9">
    <source>
        <dbReference type="Proteomes" id="UP000235682"/>
    </source>
</evidence>
<dbReference type="GO" id="GO:0005886">
    <property type="term" value="C:plasma membrane"/>
    <property type="evidence" value="ECO:0007669"/>
    <property type="project" value="UniProtKB-SubCell"/>
</dbReference>
<feature type="transmembrane region" description="Helical" evidence="7">
    <location>
        <begin position="143"/>
        <end position="159"/>
    </location>
</feature>
<dbReference type="Proteomes" id="UP000235682">
    <property type="component" value="Unassembled WGS sequence"/>
</dbReference>
<accession>A0A1G8J8K2</accession>
<comment type="caution">
    <text evidence="8">The sequence shown here is derived from an EMBL/GenBank/DDBJ whole genome shotgun (WGS) entry which is preliminary data.</text>
</comment>